<dbReference type="PRINTS" id="PR00081">
    <property type="entry name" value="GDHRDH"/>
</dbReference>
<keyword evidence="2" id="KW-0560">Oxidoreductase</keyword>
<reference evidence="3" key="1">
    <citation type="submission" date="2022-11" db="EMBL/GenBank/DDBJ databases">
        <title>Genome Sequence of Cubamyces cubensis.</title>
        <authorList>
            <person name="Buettner E."/>
        </authorList>
    </citation>
    <scope>NUCLEOTIDE SEQUENCE</scope>
    <source>
        <strain evidence="3">MPL-01</strain>
    </source>
</reference>
<dbReference type="Pfam" id="PF00106">
    <property type="entry name" value="adh_short"/>
    <property type="match status" value="1"/>
</dbReference>
<comment type="similarity">
    <text evidence="1">Belongs to the short-chain dehydrogenases/reductases (SDR) family.</text>
</comment>
<comment type="caution">
    <text evidence="3">The sequence shown here is derived from an EMBL/GenBank/DDBJ whole genome shotgun (WGS) entry which is preliminary data.</text>
</comment>
<evidence type="ECO:0000313" key="4">
    <source>
        <dbReference type="Proteomes" id="UP001215151"/>
    </source>
</evidence>
<protein>
    <submittedName>
        <fullName evidence="3">Uncharacterized protein</fullName>
    </submittedName>
</protein>
<gene>
    <name evidence="3" type="ORF">ONZ51_g10339</name>
</gene>
<dbReference type="PANTHER" id="PTHR43669">
    <property type="entry name" value="5-KETO-D-GLUCONATE 5-REDUCTASE"/>
    <property type="match status" value="1"/>
</dbReference>
<dbReference type="Proteomes" id="UP001215151">
    <property type="component" value="Unassembled WGS sequence"/>
</dbReference>
<keyword evidence="4" id="KW-1185">Reference proteome</keyword>
<dbReference type="InterPro" id="IPR036291">
    <property type="entry name" value="NAD(P)-bd_dom_sf"/>
</dbReference>
<sequence length="268" mass="29480">MPGIKDAKCVLVLGATSGIGRALALAIHDLDTAPTVIVAGRRQERLDELAKQGERIKTARVDINTSENELKGFVQETLSKFPELDAVIFSSGIQHVFDFTKPETIDLSKFQDEITTNYVSIFKLIVFFLPQFLKLSDEGRPSFIIPITSGLSIVPFPRVANYCASKAALHSLDISLRTQLAKTKVNVIEILPPLVESELHDHQGITPALAKAWMPLDEFTKNAMEGLIRGDPQVAIGTAAKTVSKYEQDKQETVQRLHDQISAITSSN</sequence>
<dbReference type="SUPFAM" id="SSF51735">
    <property type="entry name" value="NAD(P)-binding Rossmann-fold domains"/>
    <property type="match status" value="1"/>
</dbReference>
<evidence type="ECO:0000256" key="2">
    <source>
        <dbReference type="ARBA" id="ARBA00023002"/>
    </source>
</evidence>
<dbReference type="EMBL" id="JAPEVG010000402">
    <property type="protein sequence ID" value="KAJ8463318.1"/>
    <property type="molecule type" value="Genomic_DNA"/>
</dbReference>
<name>A0AAD7X8Z6_9APHY</name>
<dbReference type="InterPro" id="IPR002347">
    <property type="entry name" value="SDR_fam"/>
</dbReference>
<organism evidence="3 4">
    <name type="scientific">Trametes cubensis</name>
    <dbReference type="NCBI Taxonomy" id="1111947"/>
    <lineage>
        <taxon>Eukaryota</taxon>
        <taxon>Fungi</taxon>
        <taxon>Dikarya</taxon>
        <taxon>Basidiomycota</taxon>
        <taxon>Agaricomycotina</taxon>
        <taxon>Agaricomycetes</taxon>
        <taxon>Polyporales</taxon>
        <taxon>Polyporaceae</taxon>
        <taxon>Trametes</taxon>
    </lineage>
</organism>
<dbReference type="AlphaFoldDB" id="A0AAD7X8Z6"/>
<dbReference type="PANTHER" id="PTHR43669:SF11">
    <property type="entry name" value="SHORT-CHAIN DEHYDROGENASE_OXIDOREDUCTASE"/>
    <property type="match status" value="1"/>
</dbReference>
<dbReference type="GO" id="GO:0016491">
    <property type="term" value="F:oxidoreductase activity"/>
    <property type="evidence" value="ECO:0007669"/>
    <property type="project" value="UniProtKB-KW"/>
</dbReference>
<accession>A0AAD7X8Z6</accession>
<proteinExistence type="inferred from homology"/>
<evidence type="ECO:0000256" key="1">
    <source>
        <dbReference type="ARBA" id="ARBA00006484"/>
    </source>
</evidence>
<evidence type="ECO:0000313" key="3">
    <source>
        <dbReference type="EMBL" id="KAJ8463318.1"/>
    </source>
</evidence>
<dbReference type="Gene3D" id="3.40.50.720">
    <property type="entry name" value="NAD(P)-binding Rossmann-like Domain"/>
    <property type="match status" value="1"/>
</dbReference>